<proteinExistence type="predicted"/>
<organism evidence="1 2">
    <name type="scientific">Nitrospira japonica</name>
    <dbReference type="NCBI Taxonomy" id="1325564"/>
    <lineage>
        <taxon>Bacteria</taxon>
        <taxon>Pseudomonadati</taxon>
        <taxon>Nitrospirota</taxon>
        <taxon>Nitrospiria</taxon>
        <taxon>Nitrospirales</taxon>
        <taxon>Nitrospiraceae</taxon>
        <taxon>Nitrospira</taxon>
    </lineage>
</organism>
<dbReference type="Proteomes" id="UP000192042">
    <property type="component" value="Chromosome I"/>
</dbReference>
<dbReference type="KEGG" id="nja:NSJP_3123"/>
<keyword evidence="2" id="KW-1185">Reference proteome</keyword>
<evidence type="ECO:0000313" key="2">
    <source>
        <dbReference type="Proteomes" id="UP000192042"/>
    </source>
</evidence>
<dbReference type="EMBL" id="LT828648">
    <property type="protein sequence ID" value="SLM49291.1"/>
    <property type="molecule type" value="Genomic_DNA"/>
</dbReference>
<reference evidence="1 2" key="1">
    <citation type="submission" date="2017-03" db="EMBL/GenBank/DDBJ databases">
        <authorList>
            <person name="Afonso C.L."/>
            <person name="Miller P.J."/>
            <person name="Scott M.A."/>
            <person name="Spackman E."/>
            <person name="Goraichik I."/>
            <person name="Dimitrov K.M."/>
            <person name="Suarez D.L."/>
            <person name="Swayne D.E."/>
        </authorList>
    </citation>
    <scope>NUCLEOTIDE SEQUENCE [LARGE SCALE GENOMIC DNA]</scope>
    <source>
        <strain evidence="1">Genome sequencing of Nitrospira japonica strain NJ11</strain>
    </source>
</reference>
<evidence type="ECO:0000313" key="1">
    <source>
        <dbReference type="EMBL" id="SLM49291.1"/>
    </source>
</evidence>
<dbReference type="AlphaFoldDB" id="A0A1W1I8P2"/>
<sequence>MPGIMMSLTVDGLPVRRPLVELVQEPFDRRRFQHEMRGGGKKCRDLCRVGYDMQGPPSVQVLSGDIESRKECAKTKSGERNVP</sequence>
<name>A0A1W1I8P2_9BACT</name>
<gene>
    <name evidence="1" type="ORF">NSJP_3123</name>
</gene>
<protein>
    <submittedName>
        <fullName evidence="1">Uncharacterized protein</fullName>
    </submittedName>
</protein>
<accession>A0A1W1I8P2</accession>